<dbReference type="InterPro" id="IPR045051">
    <property type="entry name" value="SBT"/>
</dbReference>
<dbReference type="PANTHER" id="PTHR10795">
    <property type="entry name" value="PROPROTEIN CONVERTASE SUBTILISIN/KEXIN"/>
    <property type="match status" value="1"/>
</dbReference>
<accession>A0ABC8QSG7</accession>
<comment type="caution">
    <text evidence="3">Lacks conserved residue(s) required for the propagation of feature annotation.</text>
</comment>
<dbReference type="Gene3D" id="3.40.50.200">
    <property type="entry name" value="Peptidase S8/S53 domain"/>
    <property type="match status" value="1"/>
</dbReference>
<dbReference type="InterPro" id="IPR037045">
    <property type="entry name" value="S8pro/Inhibitor_I9_sf"/>
</dbReference>
<proteinExistence type="inferred from homology"/>
<evidence type="ECO:0000256" key="1">
    <source>
        <dbReference type="ARBA" id="ARBA00011073"/>
    </source>
</evidence>
<dbReference type="Gene3D" id="3.30.70.80">
    <property type="entry name" value="Peptidase S8 propeptide/proteinase inhibitor I9"/>
    <property type="match status" value="1"/>
</dbReference>
<evidence type="ECO:0000256" key="3">
    <source>
        <dbReference type="PROSITE-ProRule" id="PRU01240"/>
    </source>
</evidence>
<evidence type="ECO:0000313" key="6">
    <source>
        <dbReference type="EMBL" id="CAK9135679.1"/>
    </source>
</evidence>
<organism evidence="6 7">
    <name type="scientific">Ilex paraguariensis</name>
    <name type="common">yerba mate</name>
    <dbReference type="NCBI Taxonomy" id="185542"/>
    <lineage>
        <taxon>Eukaryota</taxon>
        <taxon>Viridiplantae</taxon>
        <taxon>Streptophyta</taxon>
        <taxon>Embryophyta</taxon>
        <taxon>Tracheophyta</taxon>
        <taxon>Spermatophyta</taxon>
        <taxon>Magnoliopsida</taxon>
        <taxon>eudicotyledons</taxon>
        <taxon>Gunneridae</taxon>
        <taxon>Pentapetalae</taxon>
        <taxon>asterids</taxon>
        <taxon>campanulids</taxon>
        <taxon>Aquifoliales</taxon>
        <taxon>Aquifoliaceae</taxon>
        <taxon>Ilex</taxon>
    </lineage>
</organism>
<dbReference type="Proteomes" id="UP001642360">
    <property type="component" value="Unassembled WGS sequence"/>
</dbReference>
<dbReference type="InterPro" id="IPR010259">
    <property type="entry name" value="S8pro/Inhibitor_I9"/>
</dbReference>
<name>A0ABC8QSG7_9AQUA</name>
<gene>
    <name evidence="6" type="ORF">ILEXP_LOCUS2643</name>
</gene>
<dbReference type="Pfam" id="PF00082">
    <property type="entry name" value="Peptidase_S8"/>
    <property type="match status" value="1"/>
</dbReference>
<sequence length="235" mass="25498">MEFCSEIVSASLLYTYKRSFHGFSIKLTNEEKLKVEAMYGVFSVFPNREKELHTTRSWDFLSFPQHVNRSTVESDIIIGVTDSGIWPESDCFNDKGFVPPPNKWRELPKPQQFHLDSTGHGTHTASTAAGGLVSMASLMGLGLGFGNSSRHAFDDAIADGVDIISISLGSRGSVALDYFIDSIAIGACHAIKNGILTSASGISLNTFDPKNSMYAMIYGGDAPNITGGFNRSLSR</sequence>
<comment type="caution">
    <text evidence="6">The sequence shown here is derived from an EMBL/GenBank/DDBJ whole genome shotgun (WGS) entry which is preliminary data.</text>
</comment>
<feature type="domain" description="Peptidase S8/S53" evidence="4">
    <location>
        <begin position="74"/>
        <end position="197"/>
    </location>
</feature>
<evidence type="ECO:0000259" key="4">
    <source>
        <dbReference type="Pfam" id="PF00082"/>
    </source>
</evidence>
<feature type="domain" description="Inhibitor I9" evidence="5">
    <location>
        <begin position="9"/>
        <end position="53"/>
    </location>
</feature>
<keyword evidence="7" id="KW-1185">Reference proteome</keyword>
<evidence type="ECO:0000313" key="7">
    <source>
        <dbReference type="Proteomes" id="UP001642360"/>
    </source>
</evidence>
<reference evidence="6 7" key="1">
    <citation type="submission" date="2024-02" db="EMBL/GenBank/DDBJ databases">
        <authorList>
            <person name="Vignale AGUSTIN F."/>
            <person name="Sosa J E."/>
            <person name="Modenutti C."/>
        </authorList>
    </citation>
    <scope>NUCLEOTIDE SEQUENCE [LARGE SCALE GENOMIC DNA]</scope>
</reference>
<dbReference type="AlphaFoldDB" id="A0ABC8QSG7"/>
<dbReference type="InterPro" id="IPR036852">
    <property type="entry name" value="Peptidase_S8/S53_dom_sf"/>
</dbReference>
<protein>
    <submittedName>
        <fullName evidence="6">Uncharacterized protein</fullName>
    </submittedName>
</protein>
<dbReference type="EMBL" id="CAUOFW020000725">
    <property type="protein sequence ID" value="CAK9135679.1"/>
    <property type="molecule type" value="Genomic_DNA"/>
</dbReference>
<evidence type="ECO:0000256" key="2">
    <source>
        <dbReference type="ARBA" id="ARBA00022729"/>
    </source>
</evidence>
<evidence type="ECO:0000259" key="5">
    <source>
        <dbReference type="Pfam" id="PF05922"/>
    </source>
</evidence>
<comment type="similarity">
    <text evidence="1 3">Belongs to the peptidase S8 family.</text>
</comment>
<keyword evidence="2" id="KW-0732">Signal</keyword>
<dbReference type="InterPro" id="IPR000209">
    <property type="entry name" value="Peptidase_S8/S53_dom"/>
</dbReference>
<dbReference type="Pfam" id="PF05922">
    <property type="entry name" value="Inhibitor_I9"/>
    <property type="match status" value="1"/>
</dbReference>
<dbReference type="PROSITE" id="PS51892">
    <property type="entry name" value="SUBTILASE"/>
    <property type="match status" value="1"/>
</dbReference>
<dbReference type="SUPFAM" id="SSF52743">
    <property type="entry name" value="Subtilisin-like"/>
    <property type="match status" value="1"/>
</dbReference>